<dbReference type="AlphaFoldDB" id="W6QKS3"/>
<proteinExistence type="predicted"/>
<dbReference type="EMBL" id="HG792019">
    <property type="protein sequence ID" value="CDM36606.1"/>
    <property type="molecule type" value="Genomic_DNA"/>
</dbReference>
<reference evidence="1" key="1">
    <citation type="journal article" date="2014" name="Nat. Commun.">
        <title>Multiple recent horizontal transfers of a large genomic region in cheese making fungi.</title>
        <authorList>
            <person name="Cheeseman K."/>
            <person name="Ropars J."/>
            <person name="Renault P."/>
            <person name="Dupont J."/>
            <person name="Gouzy J."/>
            <person name="Branca A."/>
            <person name="Abraham A.L."/>
            <person name="Ceppi M."/>
            <person name="Conseiller E."/>
            <person name="Debuchy R."/>
            <person name="Malagnac F."/>
            <person name="Goarin A."/>
            <person name="Silar P."/>
            <person name="Lacoste S."/>
            <person name="Sallet E."/>
            <person name="Bensimon A."/>
            <person name="Giraud T."/>
            <person name="Brygoo Y."/>
        </authorList>
    </citation>
    <scope>NUCLEOTIDE SEQUENCE [LARGE SCALE GENOMIC DNA]</scope>
    <source>
        <strain evidence="1">FM164</strain>
    </source>
</reference>
<gene>
    <name evidence="1" type="ORF">PROQFM164_S05g000439</name>
</gene>
<name>W6QKS3_PENRF</name>
<organism evidence="1 2">
    <name type="scientific">Penicillium roqueforti (strain FM164)</name>
    <dbReference type="NCBI Taxonomy" id="1365484"/>
    <lineage>
        <taxon>Eukaryota</taxon>
        <taxon>Fungi</taxon>
        <taxon>Dikarya</taxon>
        <taxon>Ascomycota</taxon>
        <taxon>Pezizomycotina</taxon>
        <taxon>Eurotiomycetes</taxon>
        <taxon>Eurotiomycetidae</taxon>
        <taxon>Eurotiales</taxon>
        <taxon>Aspergillaceae</taxon>
        <taxon>Penicillium</taxon>
    </lineage>
</organism>
<sequence>MQIVTQGDAPWSVYYLETATLTPEVLDTQKQLCIAPPISVSPMDYAQVELTA</sequence>
<accession>W6QKS3</accession>
<dbReference type="Proteomes" id="UP000030686">
    <property type="component" value="Unassembled WGS sequence"/>
</dbReference>
<keyword evidence="2" id="KW-1185">Reference proteome</keyword>
<protein>
    <submittedName>
        <fullName evidence="1">Uncharacterized protein</fullName>
    </submittedName>
</protein>
<evidence type="ECO:0000313" key="2">
    <source>
        <dbReference type="Proteomes" id="UP000030686"/>
    </source>
</evidence>
<evidence type="ECO:0000313" key="1">
    <source>
        <dbReference type="EMBL" id="CDM36606.1"/>
    </source>
</evidence>